<dbReference type="GeneID" id="9087026"/>
<reference evidence="12 13" key="1">
    <citation type="submission" date="2008-07" db="EMBL/GenBank/DDBJ databases">
        <authorList>
            <person name="El-Sayed N."/>
            <person name="Caler E."/>
            <person name="Inman J."/>
            <person name="Amedeo P."/>
            <person name="Hass B."/>
            <person name="Wortman J."/>
        </authorList>
    </citation>
    <scope>NUCLEOTIDE SEQUENCE [LARGE SCALE GENOMIC DNA]</scope>
    <source>
        <strain evidence="13">ATCC 50983 / TXsc</strain>
    </source>
</reference>
<keyword evidence="3" id="KW-0540">Nuclease</keyword>
<evidence type="ECO:0000256" key="3">
    <source>
        <dbReference type="ARBA" id="ARBA00022722"/>
    </source>
</evidence>
<feature type="compositionally biased region" description="Polar residues" evidence="7">
    <location>
        <begin position="179"/>
        <end position="207"/>
    </location>
</feature>
<keyword evidence="6" id="KW-0479">Metal-binding</keyword>
<dbReference type="PROSITE" id="PS50878">
    <property type="entry name" value="RT_POL"/>
    <property type="match status" value="1"/>
</dbReference>
<dbReference type="InterPro" id="IPR050951">
    <property type="entry name" value="Retrovirus_Pol_polyprotein"/>
</dbReference>
<feature type="region of interest" description="Disordered" evidence="7">
    <location>
        <begin position="406"/>
        <end position="426"/>
    </location>
</feature>
<keyword evidence="4" id="KW-0255">Endonuclease</keyword>
<dbReference type="GO" id="GO:0004190">
    <property type="term" value="F:aspartic-type endopeptidase activity"/>
    <property type="evidence" value="ECO:0007669"/>
    <property type="project" value="InterPro"/>
</dbReference>
<evidence type="ECO:0000313" key="12">
    <source>
        <dbReference type="EMBL" id="EER17602.1"/>
    </source>
</evidence>
<dbReference type="InterPro" id="IPR001995">
    <property type="entry name" value="Peptidase_A2_cat"/>
</dbReference>
<evidence type="ECO:0000256" key="7">
    <source>
        <dbReference type="SAM" id="MobiDB-lite"/>
    </source>
</evidence>
<dbReference type="Gene3D" id="3.10.10.10">
    <property type="entry name" value="HIV Type 1 Reverse Transcriptase, subunit A, domain 1"/>
    <property type="match status" value="1"/>
</dbReference>
<feature type="domain" description="Reverse transcriptase" evidence="10">
    <location>
        <begin position="802"/>
        <end position="1028"/>
    </location>
</feature>
<evidence type="ECO:0000256" key="1">
    <source>
        <dbReference type="ARBA" id="ARBA00022679"/>
    </source>
</evidence>
<keyword evidence="13" id="KW-1185">Reference proteome</keyword>
<dbReference type="SUPFAM" id="SSF56672">
    <property type="entry name" value="DNA/RNA polymerases"/>
    <property type="match status" value="1"/>
</dbReference>
<dbReference type="PANTHER" id="PTHR37984:SF5">
    <property type="entry name" value="PROTEIN NYNRIN-LIKE"/>
    <property type="match status" value="1"/>
</dbReference>
<dbReference type="EMBL" id="GG671995">
    <property type="protein sequence ID" value="EER17602.1"/>
    <property type="molecule type" value="Genomic_DNA"/>
</dbReference>
<evidence type="ECO:0000256" key="2">
    <source>
        <dbReference type="ARBA" id="ARBA00022695"/>
    </source>
</evidence>
<keyword evidence="1" id="KW-0808">Transferase</keyword>
<feature type="domain" description="Integrase catalytic" evidence="11">
    <location>
        <begin position="1472"/>
        <end position="1647"/>
    </location>
</feature>
<dbReference type="InterPro" id="IPR043502">
    <property type="entry name" value="DNA/RNA_pol_sf"/>
</dbReference>
<dbReference type="InterPro" id="IPR021109">
    <property type="entry name" value="Peptidase_aspartic_dom_sf"/>
</dbReference>
<dbReference type="Gene3D" id="3.30.70.270">
    <property type="match status" value="1"/>
</dbReference>
<keyword evidence="6" id="KW-0863">Zinc-finger</keyword>
<dbReference type="PROSITE" id="PS50158">
    <property type="entry name" value="ZF_CCHC"/>
    <property type="match status" value="1"/>
</dbReference>
<feature type="domain" description="CCHC-type" evidence="8">
    <location>
        <begin position="450"/>
        <end position="464"/>
    </location>
</feature>
<feature type="region of interest" description="Disordered" evidence="7">
    <location>
        <begin position="174"/>
        <end position="207"/>
    </location>
</feature>
<dbReference type="Pfam" id="PF00078">
    <property type="entry name" value="RVT_1"/>
    <property type="match status" value="1"/>
</dbReference>
<evidence type="ECO:0000256" key="6">
    <source>
        <dbReference type="PROSITE-ProRule" id="PRU00047"/>
    </source>
</evidence>
<dbReference type="InterPro" id="IPR000477">
    <property type="entry name" value="RT_dom"/>
</dbReference>
<dbReference type="SUPFAM" id="SSF50630">
    <property type="entry name" value="Acid proteases"/>
    <property type="match status" value="1"/>
</dbReference>
<dbReference type="GO" id="GO:0015074">
    <property type="term" value="P:DNA integration"/>
    <property type="evidence" value="ECO:0007669"/>
    <property type="project" value="InterPro"/>
</dbReference>
<organism evidence="13">
    <name type="scientific">Perkinsus marinus (strain ATCC 50983 / TXsc)</name>
    <dbReference type="NCBI Taxonomy" id="423536"/>
    <lineage>
        <taxon>Eukaryota</taxon>
        <taxon>Sar</taxon>
        <taxon>Alveolata</taxon>
        <taxon>Perkinsozoa</taxon>
        <taxon>Perkinsea</taxon>
        <taxon>Perkinsida</taxon>
        <taxon>Perkinsidae</taxon>
        <taxon>Perkinsus</taxon>
    </lineage>
</organism>
<protein>
    <submittedName>
        <fullName evidence="12">Gag/pol/env polyprotein, putative</fullName>
    </submittedName>
</protein>
<evidence type="ECO:0000256" key="4">
    <source>
        <dbReference type="ARBA" id="ARBA00022759"/>
    </source>
</evidence>
<dbReference type="PROSITE" id="PS50175">
    <property type="entry name" value="ASP_PROT_RETROV"/>
    <property type="match status" value="1"/>
</dbReference>
<dbReference type="InterPro" id="IPR043128">
    <property type="entry name" value="Rev_trsase/Diguanyl_cyclase"/>
</dbReference>
<dbReference type="OrthoDB" id="413122at2759"/>
<dbReference type="GO" id="GO:0008270">
    <property type="term" value="F:zinc ion binding"/>
    <property type="evidence" value="ECO:0007669"/>
    <property type="project" value="UniProtKB-KW"/>
</dbReference>
<dbReference type="InterPro" id="IPR001878">
    <property type="entry name" value="Znf_CCHC"/>
</dbReference>
<dbReference type="InterPro" id="IPR001584">
    <property type="entry name" value="Integrase_cat-core"/>
</dbReference>
<evidence type="ECO:0000259" key="9">
    <source>
        <dbReference type="PROSITE" id="PS50175"/>
    </source>
</evidence>
<dbReference type="Proteomes" id="UP000007800">
    <property type="component" value="Unassembled WGS sequence"/>
</dbReference>
<dbReference type="InterPro" id="IPR036875">
    <property type="entry name" value="Znf_CCHC_sf"/>
</dbReference>
<keyword evidence="5" id="KW-0378">Hydrolase</keyword>
<dbReference type="Pfam" id="PF00665">
    <property type="entry name" value="rve"/>
    <property type="match status" value="1"/>
</dbReference>
<keyword evidence="6" id="KW-0862">Zinc</keyword>
<dbReference type="PANTHER" id="PTHR37984">
    <property type="entry name" value="PROTEIN CBG26694"/>
    <property type="match status" value="1"/>
</dbReference>
<dbReference type="GO" id="GO:0006508">
    <property type="term" value="P:proteolysis"/>
    <property type="evidence" value="ECO:0007669"/>
    <property type="project" value="InterPro"/>
</dbReference>
<evidence type="ECO:0000259" key="8">
    <source>
        <dbReference type="PROSITE" id="PS50158"/>
    </source>
</evidence>
<dbReference type="Gene3D" id="3.30.420.10">
    <property type="entry name" value="Ribonuclease H-like superfamily/Ribonuclease H"/>
    <property type="match status" value="1"/>
</dbReference>
<dbReference type="GO" id="GO:0016779">
    <property type="term" value="F:nucleotidyltransferase activity"/>
    <property type="evidence" value="ECO:0007669"/>
    <property type="project" value="UniProtKB-KW"/>
</dbReference>
<dbReference type="SUPFAM" id="SSF57756">
    <property type="entry name" value="Retrovirus zinc finger-like domains"/>
    <property type="match status" value="1"/>
</dbReference>
<dbReference type="InParanoid" id="C5KCK3"/>
<dbReference type="InterPro" id="IPR012337">
    <property type="entry name" value="RNaseH-like_sf"/>
</dbReference>
<sequence>MTSPINELRPESERDILTSLGAGPRTSLTTQVRLMETAIYENSTASYVPHVSTLGESIKNVLCDNDDFKADIPTVGSGEDLCALWRPSFAWLMDEMIYPYPFGDEHTTRWFDPLIDWCIINAAANIPQGTVFVGRQTLKQQLATSVTASKRASHAQLALTCTAQTASSTDGITLPSHGSLASRSNAQGALSPPTATSTPSLQSHESSMNIPYDSLKKKIKAVVGEPPAKELVFDGTSSENYLQWRVAILEKLNEFDDVPNRVQAEAVLACVAGPTKASLKRDAPRDIRGARGAMAIIDLLDKRFRTSLALKSFETKFEGLHQEPGESLLSYATRFQNLLHVKVCSSPDEQLKDSTIIRHFTRGLRDAGAILSATLIDPLKTMDFHTFKDSLLAVRDDMPSALTAISNAASTGGNRPKPQTTKSGKHSEDADVVAICLSAATDLGLNKDACLRCGNSGHLAATCPTPSDAIVRLADRCRRCGCIKKDGHKCNYKRFVCGRCRRRNHLAGVCLKTLSAPNSPTPTATDTLTIVKTAAVNVSAIQVDCRSSATSLLHGVPADPTINLRFGKDPLIEYCEVPGLVDTGANLSLMDYGVFHFLNNNNLISAGGLQQLSAPVHVTFGNHSTTDTSQVLTTTCSIASDNTLTEKMTFLLVPHCNPTVIIGRNMFSALGIRLKSDKVRILPYLGCCTTSTQTQVSSAQSSELTSSPASVPGHGAIPCLSVCSRAVACATTPLIERVVEDGQPRLVAHLPAIENANVYPYRAAKRRRPPTDDAIIHSKLLEMSALGKASLASDKDVTVVCQPVLIDKWDQADGTSKQRTFPLSDAELKRYRLTIDCRPLNNLRLLVDADGTFLFMPVDGAQGTSCKGNEEHVYKQYQRGATVLLRDIPGEHMGYWSKVDLEDAYGTLRVSTALSRLFGTVSIDSNGQQHVWTLRSLAQGWRWAPLLFQLAMTTIIDEDINPALAKAGLKASVIHVQDDILIASCDIDTGNRAFIIVTDILEQRAGFIVNRVKSQPPGKIAGFCGLQLCAKTYRPTPSRREFTEATYTLALNDFINCNPIRGKRGKKKAATTGNQLRDRRLQWLRSWCGVFNYLNGHLSPEAQHALNQLYSVTKIYQNDDSSTEDFDATIDTVSSAFRVLADFYLSGVIPCAIGNDGIATLVVTDANADAYGGIILRIIKVGAGAEEFAAATKTVLKHVPDLGVHLDEDTNLLAVVPIKTCGARWSRVESSRSSTWRERAALLNVVQSCQALLFGKCIAIIDNINAQRVWNELEAEFSVGSYLSKWQIVQRHIHSFAWAPRETLPAIADAIARSISPNTHGVNVHISSAQVAATDGLHFKPDYLPGYQLRAVFMEWRSTSCTKEFTTFDDDFDCLQWLAKAQAECPQLQQLRQVNPGKYQLNDAGLLHVNGRYMVPKCYGQDMIRRVHESYAHCGVAQCISLISSVFYLVGLAMAVAKVLSRCRCFFIRAARLHRPPSGTLKRRREVMELIYVDIVGPLPLGHLGQSKFRYILTWMCAASHFIGAIPLSYATSEAVANALERNVIDVFGRVKEIAADNGSQFRSASFAAWCGSLSIRCWHIPVFAPWRNALLERQHKSIKASLKVLIDSVEHRWPQYLSKAVSRCNNRDLGSGITPSMPMFGDDRTALRRFCPPNPATMASSLNDAVRAIADIRNKRLVTLFGDADISVSPVPDNHLSRRHNEFKIGDVVLRWTPAATGLQPNWKGPHTVVATPGHFTVLLSDGSLQDTRNVRRYFGKGGVVDG</sequence>
<feature type="domain" description="Peptidase A2" evidence="9">
    <location>
        <begin position="577"/>
        <end position="666"/>
    </location>
</feature>
<dbReference type="PROSITE" id="PS50994">
    <property type="entry name" value="INTEGRASE"/>
    <property type="match status" value="1"/>
</dbReference>
<keyword evidence="2" id="KW-0548">Nucleotidyltransferase</keyword>
<dbReference type="SMART" id="SM00343">
    <property type="entry name" value="ZnF_C2HC"/>
    <property type="match status" value="2"/>
</dbReference>
<dbReference type="RefSeq" id="XP_002785806.1">
    <property type="nucleotide sequence ID" value="XM_002785760.1"/>
</dbReference>
<name>C5KCK3_PERM5</name>
<gene>
    <name evidence="12" type="ORF">Pmar_PMAR023519</name>
</gene>
<evidence type="ECO:0000256" key="5">
    <source>
        <dbReference type="ARBA" id="ARBA00022801"/>
    </source>
</evidence>
<feature type="compositionally biased region" description="Polar residues" evidence="7">
    <location>
        <begin position="406"/>
        <end position="422"/>
    </location>
</feature>
<dbReference type="SUPFAM" id="SSF53098">
    <property type="entry name" value="Ribonuclease H-like"/>
    <property type="match status" value="1"/>
</dbReference>
<proteinExistence type="predicted"/>
<evidence type="ECO:0000259" key="10">
    <source>
        <dbReference type="PROSITE" id="PS50878"/>
    </source>
</evidence>
<evidence type="ECO:0000313" key="13">
    <source>
        <dbReference type="Proteomes" id="UP000007800"/>
    </source>
</evidence>
<dbReference type="GO" id="GO:0004519">
    <property type="term" value="F:endonuclease activity"/>
    <property type="evidence" value="ECO:0007669"/>
    <property type="project" value="UniProtKB-KW"/>
</dbReference>
<dbReference type="InterPro" id="IPR036397">
    <property type="entry name" value="RNaseH_sf"/>
</dbReference>
<dbReference type="GO" id="GO:0003676">
    <property type="term" value="F:nucleic acid binding"/>
    <property type="evidence" value="ECO:0007669"/>
    <property type="project" value="InterPro"/>
</dbReference>
<accession>C5KCK3</accession>
<evidence type="ECO:0000259" key="11">
    <source>
        <dbReference type="PROSITE" id="PS50994"/>
    </source>
</evidence>